<keyword evidence="5 6" id="KW-0472">Membrane</keyword>
<dbReference type="PANTHER" id="PTHR12608:SF1">
    <property type="entry name" value="TRANSMEMBRANE PROTEIN 165"/>
    <property type="match status" value="1"/>
</dbReference>
<evidence type="ECO:0000256" key="4">
    <source>
        <dbReference type="ARBA" id="ARBA00022989"/>
    </source>
</evidence>
<dbReference type="STRING" id="663278.Ethha_0228"/>
<evidence type="ECO:0000256" key="1">
    <source>
        <dbReference type="ARBA" id="ARBA00004141"/>
    </source>
</evidence>
<dbReference type="InterPro" id="IPR001727">
    <property type="entry name" value="GDT1-like"/>
</dbReference>
<dbReference type="EMBL" id="CP002400">
    <property type="protein sequence ID" value="ADU25815.1"/>
    <property type="molecule type" value="Genomic_DNA"/>
</dbReference>
<feature type="transmembrane region" description="Helical" evidence="6">
    <location>
        <begin position="45"/>
        <end position="70"/>
    </location>
</feature>
<accession>E6U6T2</accession>
<dbReference type="HOGENOM" id="CLU_040186_2_0_9"/>
<feature type="transmembrane region" description="Helical" evidence="6">
    <location>
        <begin position="175"/>
        <end position="194"/>
    </location>
</feature>
<keyword evidence="4 6" id="KW-1133">Transmembrane helix</keyword>
<keyword evidence="3 6" id="KW-0812">Transmembrane</keyword>
<dbReference type="GO" id="GO:0016020">
    <property type="term" value="C:membrane"/>
    <property type="evidence" value="ECO:0007669"/>
    <property type="project" value="UniProtKB-SubCell"/>
</dbReference>
<feature type="transmembrane region" description="Helical" evidence="6">
    <location>
        <begin position="76"/>
        <end position="93"/>
    </location>
</feature>
<comment type="subcellular location">
    <subcellularLocation>
        <location evidence="1 6">Membrane</location>
        <topology evidence="1 6">Multi-pass membrane protein</topology>
    </subcellularLocation>
</comment>
<evidence type="ECO:0000313" key="8">
    <source>
        <dbReference type="Proteomes" id="UP000001551"/>
    </source>
</evidence>
<dbReference type="PANTHER" id="PTHR12608">
    <property type="entry name" value="TRANSMEMBRANE PROTEIN HTP-1 RELATED"/>
    <property type="match status" value="1"/>
</dbReference>
<dbReference type="Proteomes" id="UP000001551">
    <property type="component" value="Chromosome"/>
</dbReference>
<dbReference type="RefSeq" id="WP_013484196.1">
    <property type="nucleotide sequence ID" value="NC_014828.1"/>
</dbReference>
<name>E6U6T2_ETHHY</name>
<dbReference type="Pfam" id="PF01169">
    <property type="entry name" value="GDT1"/>
    <property type="match status" value="2"/>
</dbReference>
<dbReference type="GO" id="GO:0046873">
    <property type="term" value="F:metal ion transmembrane transporter activity"/>
    <property type="evidence" value="ECO:0007669"/>
    <property type="project" value="InterPro"/>
</dbReference>
<gene>
    <name evidence="7" type="ordered locus">Ethha_0228</name>
</gene>
<evidence type="ECO:0000256" key="3">
    <source>
        <dbReference type="ARBA" id="ARBA00022692"/>
    </source>
</evidence>
<dbReference type="AlphaFoldDB" id="E6U6T2"/>
<feature type="transmembrane region" description="Helical" evidence="6">
    <location>
        <begin position="200"/>
        <end position="226"/>
    </location>
</feature>
<keyword evidence="8" id="KW-1185">Reference proteome</keyword>
<evidence type="ECO:0000313" key="7">
    <source>
        <dbReference type="EMBL" id="ADU25815.1"/>
    </source>
</evidence>
<dbReference type="KEGG" id="eha:Ethha_0228"/>
<evidence type="ECO:0000256" key="5">
    <source>
        <dbReference type="ARBA" id="ARBA00023136"/>
    </source>
</evidence>
<dbReference type="eggNOG" id="COG2119">
    <property type="taxonomic scope" value="Bacteria"/>
</dbReference>
<protein>
    <recommendedName>
        <fullName evidence="6">GDT1 family protein</fullName>
    </recommendedName>
</protein>
<evidence type="ECO:0000256" key="6">
    <source>
        <dbReference type="RuleBase" id="RU365102"/>
    </source>
</evidence>
<evidence type="ECO:0000256" key="2">
    <source>
        <dbReference type="ARBA" id="ARBA00009190"/>
    </source>
</evidence>
<organism evidence="7 8">
    <name type="scientific">Ethanoligenens harbinense (strain DSM 18485 / JCM 12961 / CGMCC 1.5033 / YUAN-3)</name>
    <dbReference type="NCBI Taxonomy" id="663278"/>
    <lineage>
        <taxon>Bacteria</taxon>
        <taxon>Bacillati</taxon>
        <taxon>Bacillota</taxon>
        <taxon>Clostridia</taxon>
        <taxon>Eubacteriales</taxon>
        <taxon>Oscillospiraceae</taxon>
        <taxon>Ethanoligenens</taxon>
    </lineage>
</organism>
<sequence length="237" mass="24462">MPVLISLSALTPFLTAAAFVLLNELGDKSQLLTIAFASRMRVGKVLFGVLIATLANHGLAVAVGTLLAHVPGWDGWVRFLAAVLFLFFGLAALRPDISAEKRSPPQSRLGDVATVAFAFFFAEMGDKTQLATVALAARFPDAPLLVLAGAAAGMLLADGIGITAGVLLHRKLSANVCRVVAAVTFVLFGLFGIYEGLTGLLGFSGAGAAVVTVLAAACTLTAGICLRKPGRKRTGRA</sequence>
<feature type="transmembrane region" description="Helical" evidence="6">
    <location>
        <begin position="6"/>
        <end position="25"/>
    </location>
</feature>
<feature type="transmembrane region" description="Helical" evidence="6">
    <location>
        <begin position="142"/>
        <end position="168"/>
    </location>
</feature>
<proteinExistence type="inferred from homology"/>
<reference evidence="7 8" key="1">
    <citation type="submission" date="2010-12" db="EMBL/GenBank/DDBJ databases">
        <title>Complete sequence of Ethanoligenens harbinense YUAN-3.</title>
        <authorList>
            <person name="Lucas S."/>
            <person name="Copeland A."/>
            <person name="Lapidus A."/>
            <person name="Cheng J.-F."/>
            <person name="Bruce D."/>
            <person name="Goodwin L."/>
            <person name="Pitluck S."/>
            <person name="Chertkov O."/>
            <person name="Misra M."/>
            <person name="Detter J.C."/>
            <person name="Han C."/>
            <person name="Tapia R."/>
            <person name="Land M."/>
            <person name="Hauser L."/>
            <person name="Jeffries C."/>
            <person name="Kyrpides N."/>
            <person name="Ivanova N."/>
            <person name="Mikhailova N."/>
            <person name="Wang A."/>
            <person name="Mouttaki H."/>
            <person name="He Z."/>
            <person name="Zhou J."/>
            <person name="Hemme C.L."/>
            <person name="Woyke T."/>
        </authorList>
    </citation>
    <scope>NUCLEOTIDE SEQUENCE [LARGE SCALE GENOMIC DNA]</scope>
    <source>
        <strain evidence="8">DSM 18485 / JCM 12961 / CGMCC 1.5033 / YUAN-3</strain>
    </source>
</reference>
<comment type="similarity">
    <text evidence="2 6">Belongs to the GDT1 family.</text>
</comment>